<dbReference type="STRING" id="1121345.SAMN02745217_04059"/>
<dbReference type="PROSITE" id="PS00455">
    <property type="entry name" value="AMP_BINDING"/>
    <property type="match status" value="1"/>
</dbReference>
<dbReference type="InterPro" id="IPR000873">
    <property type="entry name" value="AMP-dep_synth/lig_dom"/>
</dbReference>
<dbReference type="PANTHER" id="PTHR43201:SF5">
    <property type="entry name" value="MEDIUM-CHAIN ACYL-COA LIGASE ACSF2, MITOCHONDRIAL"/>
    <property type="match status" value="1"/>
</dbReference>
<keyword evidence="3" id="KW-0472">Membrane</keyword>
<dbReference type="EMBL" id="FRFD01000013">
    <property type="protein sequence ID" value="SHO53319.1"/>
    <property type="molecule type" value="Genomic_DNA"/>
</dbReference>
<name>A0A1M7YL33_9FIRM</name>
<sequence length="538" mass="60605">MIKGSTLWDDSITQDMESTVFNGIQVLSYTDMPSSLYHALRLSADRYPDKILFCDNWERSYSYREFLAMTDKMAWWLKNNLQVTKGKHVGLLLHNSIEFCTAFFAVVKLGAIAVPFPTKYKETEAAHLIMKADLDVLIFSETFKGWMKPYEEAGIRLLESENEEAGFGFRHLLRSGFYGEESVGEGNLSDEVIIMFTSGTTSRSKGVVLRNYNVMNAVAIYHRILGITAQDKTIIPVPVYHITGMVALLGLFVFTGGTVYLYKRYDAVRILECIRQNGITFMHGAPTVYSLMLEHKEEYPMLTSLRILACGGSYMPTEKLRELHKWLPQAKIQVVYGMTETSSPAVIFPGDAPTSIFAGAAGKPVPGLELKILDEEGNEKGYLETGEVWIRGNVVTGGYYKMDTSLIDSEHWLNTGDMGYCNEESYVFIVDRKKDMINRGGEKIWCTDVEEELLKLPFLKDAAVVGIKDSLYGESAAAAVVIPKGQKVNAEDIRKALEPKMAKFKIPVKYLFLDEIPKTAGMKTNKKIIREMFERNPI</sequence>
<keyword evidence="7" id="KW-1185">Reference proteome</keyword>
<dbReference type="Pfam" id="PF13193">
    <property type="entry name" value="AMP-binding_C"/>
    <property type="match status" value="1"/>
</dbReference>
<evidence type="ECO:0000256" key="2">
    <source>
        <dbReference type="ARBA" id="ARBA00022598"/>
    </source>
</evidence>
<dbReference type="Gene3D" id="3.30.300.30">
    <property type="match status" value="1"/>
</dbReference>
<gene>
    <name evidence="6" type="ORF">SAMN02745217_04059</name>
</gene>
<keyword evidence="2" id="KW-0436">Ligase</keyword>
<feature type="transmembrane region" description="Helical" evidence="3">
    <location>
        <begin position="239"/>
        <end position="262"/>
    </location>
</feature>
<feature type="domain" description="AMP-binding enzyme C-terminal" evidence="5">
    <location>
        <begin position="449"/>
        <end position="520"/>
    </location>
</feature>
<dbReference type="InterPro" id="IPR025110">
    <property type="entry name" value="AMP-bd_C"/>
</dbReference>
<dbReference type="Proteomes" id="UP000184612">
    <property type="component" value="Unassembled WGS sequence"/>
</dbReference>
<keyword evidence="3" id="KW-0812">Transmembrane</keyword>
<dbReference type="Gene3D" id="3.40.50.12780">
    <property type="entry name" value="N-terminal domain of ligase-like"/>
    <property type="match status" value="1"/>
</dbReference>
<dbReference type="InterPro" id="IPR042099">
    <property type="entry name" value="ANL_N_sf"/>
</dbReference>
<dbReference type="InterPro" id="IPR020845">
    <property type="entry name" value="AMP-binding_CS"/>
</dbReference>
<evidence type="ECO:0000259" key="4">
    <source>
        <dbReference type="Pfam" id="PF00501"/>
    </source>
</evidence>
<dbReference type="GO" id="GO:0006631">
    <property type="term" value="P:fatty acid metabolic process"/>
    <property type="evidence" value="ECO:0007669"/>
    <property type="project" value="TreeGrafter"/>
</dbReference>
<evidence type="ECO:0000313" key="6">
    <source>
        <dbReference type="EMBL" id="SHO53319.1"/>
    </source>
</evidence>
<reference evidence="6 7" key="1">
    <citation type="submission" date="2016-12" db="EMBL/GenBank/DDBJ databases">
        <authorList>
            <person name="Song W.-J."/>
            <person name="Kurnit D.M."/>
        </authorList>
    </citation>
    <scope>NUCLEOTIDE SEQUENCE [LARGE SCALE GENOMIC DNA]</scope>
    <source>
        <strain evidence="6 7">DSM 12503</strain>
    </source>
</reference>
<dbReference type="InterPro" id="IPR045851">
    <property type="entry name" value="AMP-bd_C_sf"/>
</dbReference>
<evidence type="ECO:0000259" key="5">
    <source>
        <dbReference type="Pfam" id="PF13193"/>
    </source>
</evidence>
<dbReference type="SUPFAM" id="SSF56801">
    <property type="entry name" value="Acetyl-CoA synthetase-like"/>
    <property type="match status" value="1"/>
</dbReference>
<proteinExistence type="inferred from homology"/>
<dbReference type="AlphaFoldDB" id="A0A1M7YL33"/>
<accession>A0A1M7YL33</accession>
<dbReference type="Pfam" id="PF00501">
    <property type="entry name" value="AMP-binding"/>
    <property type="match status" value="1"/>
</dbReference>
<protein>
    <submittedName>
        <fullName evidence="6">Fatty-acyl-CoA synthase</fullName>
    </submittedName>
</protein>
<evidence type="ECO:0000256" key="1">
    <source>
        <dbReference type="ARBA" id="ARBA00006432"/>
    </source>
</evidence>
<dbReference type="GO" id="GO:0031956">
    <property type="term" value="F:medium-chain fatty acid-CoA ligase activity"/>
    <property type="evidence" value="ECO:0007669"/>
    <property type="project" value="TreeGrafter"/>
</dbReference>
<dbReference type="OrthoDB" id="9803968at2"/>
<dbReference type="RefSeq" id="WP_073590691.1">
    <property type="nucleotide sequence ID" value="NZ_FRFD01000013.1"/>
</dbReference>
<feature type="domain" description="AMP-dependent synthetase/ligase" evidence="4">
    <location>
        <begin position="43"/>
        <end position="400"/>
    </location>
</feature>
<evidence type="ECO:0000313" key="7">
    <source>
        <dbReference type="Proteomes" id="UP000184612"/>
    </source>
</evidence>
<dbReference type="PANTHER" id="PTHR43201">
    <property type="entry name" value="ACYL-COA SYNTHETASE"/>
    <property type="match status" value="1"/>
</dbReference>
<comment type="similarity">
    <text evidence="1">Belongs to the ATP-dependent AMP-binding enzyme family.</text>
</comment>
<organism evidence="6 7">
    <name type="scientific">Anaerocolumna xylanovorans DSM 12503</name>
    <dbReference type="NCBI Taxonomy" id="1121345"/>
    <lineage>
        <taxon>Bacteria</taxon>
        <taxon>Bacillati</taxon>
        <taxon>Bacillota</taxon>
        <taxon>Clostridia</taxon>
        <taxon>Lachnospirales</taxon>
        <taxon>Lachnospiraceae</taxon>
        <taxon>Anaerocolumna</taxon>
    </lineage>
</organism>
<keyword evidence="3" id="KW-1133">Transmembrane helix</keyword>
<evidence type="ECO:0000256" key="3">
    <source>
        <dbReference type="SAM" id="Phobius"/>
    </source>
</evidence>